<dbReference type="SUPFAM" id="SSF81324">
    <property type="entry name" value="Voltage-gated potassium channels"/>
    <property type="match status" value="1"/>
</dbReference>
<evidence type="ECO:0000256" key="5">
    <source>
        <dbReference type="ARBA" id="ARBA00022826"/>
    </source>
</evidence>
<feature type="transmembrane region" description="Helical" evidence="12">
    <location>
        <begin position="20"/>
        <end position="42"/>
    </location>
</feature>
<keyword evidence="5" id="KW-0631">Potassium channel</keyword>
<dbReference type="AlphaFoldDB" id="A0A9D4QMG3"/>
<dbReference type="PRINTS" id="PR00169">
    <property type="entry name" value="KCHANNEL"/>
</dbReference>
<evidence type="ECO:0000256" key="8">
    <source>
        <dbReference type="ARBA" id="ARBA00022989"/>
    </source>
</evidence>
<reference evidence="14" key="2">
    <citation type="submission" date="2020-11" db="EMBL/GenBank/DDBJ databases">
        <authorList>
            <person name="McCartney M.A."/>
            <person name="Auch B."/>
            <person name="Kono T."/>
            <person name="Mallez S."/>
            <person name="Becker A."/>
            <person name="Gohl D.M."/>
            <person name="Silverstein K.A.T."/>
            <person name="Koren S."/>
            <person name="Bechman K.B."/>
            <person name="Herman A."/>
            <person name="Abrahante J.E."/>
            <person name="Garbe J."/>
        </authorList>
    </citation>
    <scope>NUCLEOTIDE SEQUENCE</scope>
    <source>
        <strain evidence="14">Duluth1</strain>
        <tissue evidence="14">Whole animal</tissue>
    </source>
</reference>
<evidence type="ECO:0000256" key="3">
    <source>
        <dbReference type="ARBA" id="ARBA00022538"/>
    </source>
</evidence>
<keyword evidence="10 12" id="KW-0472">Membrane</keyword>
<gene>
    <name evidence="14" type="ORF">DPMN_109889</name>
</gene>
<dbReference type="InterPro" id="IPR005821">
    <property type="entry name" value="Ion_trans_dom"/>
</dbReference>
<evidence type="ECO:0000256" key="2">
    <source>
        <dbReference type="ARBA" id="ARBA00022448"/>
    </source>
</evidence>
<comment type="subcellular location">
    <subcellularLocation>
        <location evidence="1">Membrane</location>
        <topology evidence="1">Multi-pass membrane protein</topology>
    </subcellularLocation>
</comment>
<keyword evidence="2" id="KW-0813">Transport</keyword>
<comment type="caution">
    <text evidence="14">The sequence shown here is derived from an EMBL/GenBank/DDBJ whole genome shotgun (WGS) entry which is preliminary data.</text>
</comment>
<feature type="transmembrane region" description="Helical" evidence="12">
    <location>
        <begin position="230"/>
        <end position="251"/>
    </location>
</feature>
<keyword evidence="15" id="KW-1185">Reference proteome</keyword>
<dbReference type="PANTHER" id="PTHR11537:SF254">
    <property type="entry name" value="POTASSIUM VOLTAGE-GATED CHANNEL PROTEIN SHAB"/>
    <property type="match status" value="1"/>
</dbReference>
<dbReference type="GO" id="GO:0001508">
    <property type="term" value="P:action potential"/>
    <property type="evidence" value="ECO:0007669"/>
    <property type="project" value="TreeGrafter"/>
</dbReference>
<dbReference type="Pfam" id="PF00520">
    <property type="entry name" value="Ion_trans"/>
    <property type="match status" value="1"/>
</dbReference>
<dbReference type="GO" id="GO:0008076">
    <property type="term" value="C:voltage-gated potassium channel complex"/>
    <property type="evidence" value="ECO:0007669"/>
    <property type="project" value="InterPro"/>
</dbReference>
<evidence type="ECO:0000256" key="6">
    <source>
        <dbReference type="ARBA" id="ARBA00022882"/>
    </source>
</evidence>
<dbReference type="Gene3D" id="1.10.287.70">
    <property type="match status" value="1"/>
</dbReference>
<dbReference type="Proteomes" id="UP000828390">
    <property type="component" value="Unassembled WGS sequence"/>
</dbReference>
<reference evidence="14" key="1">
    <citation type="journal article" date="2019" name="bioRxiv">
        <title>The Genome of the Zebra Mussel, Dreissena polymorpha: A Resource for Invasive Species Research.</title>
        <authorList>
            <person name="McCartney M.A."/>
            <person name="Auch B."/>
            <person name="Kono T."/>
            <person name="Mallez S."/>
            <person name="Zhang Y."/>
            <person name="Obille A."/>
            <person name="Becker A."/>
            <person name="Abrahante J.E."/>
            <person name="Garbe J."/>
            <person name="Badalamenti J.P."/>
            <person name="Herman A."/>
            <person name="Mangelson H."/>
            <person name="Liachko I."/>
            <person name="Sullivan S."/>
            <person name="Sone E.D."/>
            <person name="Koren S."/>
            <person name="Silverstein K.A.T."/>
            <person name="Beckman K.B."/>
            <person name="Gohl D.M."/>
        </authorList>
    </citation>
    <scope>NUCLEOTIDE SEQUENCE</scope>
    <source>
        <strain evidence="14">Duluth1</strain>
        <tissue evidence="14">Whole animal</tissue>
    </source>
</reference>
<evidence type="ECO:0000256" key="1">
    <source>
        <dbReference type="ARBA" id="ARBA00004141"/>
    </source>
</evidence>
<protein>
    <recommendedName>
        <fullName evidence="13">Ion transport domain-containing protein</fullName>
    </recommendedName>
</protein>
<keyword evidence="6" id="KW-0851">Voltage-gated channel</keyword>
<dbReference type="EMBL" id="JAIWYP010000004">
    <property type="protein sequence ID" value="KAH3836518.1"/>
    <property type="molecule type" value="Genomic_DNA"/>
</dbReference>
<dbReference type="GO" id="GO:0005249">
    <property type="term" value="F:voltage-gated potassium channel activity"/>
    <property type="evidence" value="ECO:0007669"/>
    <property type="project" value="InterPro"/>
</dbReference>
<organism evidence="14 15">
    <name type="scientific">Dreissena polymorpha</name>
    <name type="common">Zebra mussel</name>
    <name type="synonym">Mytilus polymorpha</name>
    <dbReference type="NCBI Taxonomy" id="45954"/>
    <lineage>
        <taxon>Eukaryota</taxon>
        <taxon>Metazoa</taxon>
        <taxon>Spiralia</taxon>
        <taxon>Lophotrochozoa</taxon>
        <taxon>Mollusca</taxon>
        <taxon>Bivalvia</taxon>
        <taxon>Autobranchia</taxon>
        <taxon>Heteroconchia</taxon>
        <taxon>Euheterodonta</taxon>
        <taxon>Imparidentia</taxon>
        <taxon>Neoheterodontei</taxon>
        <taxon>Myida</taxon>
        <taxon>Dreissenoidea</taxon>
        <taxon>Dreissenidae</taxon>
        <taxon>Dreissena</taxon>
    </lineage>
</organism>
<evidence type="ECO:0000259" key="13">
    <source>
        <dbReference type="Pfam" id="PF00520"/>
    </source>
</evidence>
<keyword evidence="3" id="KW-0633">Potassium transport</keyword>
<accession>A0A9D4QMG3</accession>
<evidence type="ECO:0000313" key="15">
    <source>
        <dbReference type="Proteomes" id="UP000828390"/>
    </source>
</evidence>
<evidence type="ECO:0000256" key="11">
    <source>
        <dbReference type="ARBA" id="ARBA00023303"/>
    </source>
</evidence>
<feature type="transmembrane region" description="Helical" evidence="12">
    <location>
        <begin position="125"/>
        <end position="148"/>
    </location>
</feature>
<keyword evidence="4 12" id="KW-0812">Transmembrane</keyword>
<evidence type="ECO:0000256" key="10">
    <source>
        <dbReference type="ARBA" id="ARBA00023136"/>
    </source>
</evidence>
<evidence type="ECO:0000313" key="14">
    <source>
        <dbReference type="EMBL" id="KAH3836518.1"/>
    </source>
</evidence>
<feature type="transmembrane region" description="Helical" evidence="12">
    <location>
        <begin position="160"/>
        <end position="182"/>
    </location>
</feature>
<feature type="transmembrane region" description="Helical" evidence="12">
    <location>
        <begin position="263"/>
        <end position="282"/>
    </location>
</feature>
<evidence type="ECO:0000256" key="9">
    <source>
        <dbReference type="ARBA" id="ARBA00023065"/>
    </source>
</evidence>
<evidence type="ECO:0000256" key="4">
    <source>
        <dbReference type="ARBA" id="ARBA00022692"/>
    </source>
</evidence>
<sequence length="413" mass="47651">MKKHTNYDIPVSKNKRLELLIFQVYLVIAFLMILLCIFVTALSTEPRFQRKLTKCEMLEYLDVTKNQYAAKISKHFNGTDCNQGSVFEYHDDDYFDDDDYALVEKLENETNKTSKISLRTLYRRMAVFDILEYITTAFFTLDFVMRLLTCPSIRQYCTSVMTWIDIIALAGYYVHLAITASYKEHIYNDGWIKAVNYLQVFRILRLFRVVRNVRASRVLKFSLRQNLRDLTLLAMLLLVAVSVSASLIYFMEPRDRIESISSGAYWAVITLTTVGYGDVTPVTGAGRVLASIMAICGVLLLSITLPMFVNNFLTLYQYTNLDEYIDNKRQTRMKLTESVDAISVINVLEHSHQSHHETLFEKDKLSGDHTIEINAYGNSTIPGSTDRHEILCGNLQSIESDNTRFCFPRNRIH</sequence>
<keyword evidence="9" id="KW-0406">Ion transport</keyword>
<keyword evidence="7" id="KW-0630">Potassium</keyword>
<dbReference type="InterPro" id="IPR028325">
    <property type="entry name" value="VG_K_chnl"/>
</dbReference>
<evidence type="ECO:0000256" key="12">
    <source>
        <dbReference type="SAM" id="Phobius"/>
    </source>
</evidence>
<dbReference type="InterPro" id="IPR027359">
    <property type="entry name" value="Volt_channel_dom_sf"/>
</dbReference>
<name>A0A9D4QMG3_DREPO</name>
<feature type="transmembrane region" description="Helical" evidence="12">
    <location>
        <begin position="288"/>
        <end position="309"/>
    </location>
</feature>
<keyword evidence="11" id="KW-0407">Ion channel</keyword>
<feature type="domain" description="Ion transport" evidence="13">
    <location>
        <begin position="124"/>
        <end position="319"/>
    </location>
</feature>
<proteinExistence type="predicted"/>
<evidence type="ECO:0000256" key="7">
    <source>
        <dbReference type="ARBA" id="ARBA00022958"/>
    </source>
</evidence>
<keyword evidence="8 12" id="KW-1133">Transmembrane helix</keyword>
<dbReference type="PANTHER" id="PTHR11537">
    <property type="entry name" value="VOLTAGE-GATED POTASSIUM CHANNEL"/>
    <property type="match status" value="1"/>
</dbReference>
<dbReference type="Gene3D" id="1.20.120.350">
    <property type="entry name" value="Voltage-gated potassium channels. Chain C"/>
    <property type="match status" value="1"/>
</dbReference>